<dbReference type="PANTHER" id="PTHR23045:SF9">
    <property type="entry name" value="LEUCINE RICH REPEAT CONTAINING 37A-RELATED"/>
    <property type="match status" value="1"/>
</dbReference>
<name>V8NJE8_OPHHA</name>
<protein>
    <submittedName>
        <fullName evidence="2">Leucine-rich repeat-containing protein 37A3</fullName>
    </submittedName>
</protein>
<evidence type="ECO:0000313" key="2">
    <source>
        <dbReference type="EMBL" id="ETE61662.1"/>
    </source>
</evidence>
<dbReference type="EMBL" id="AZIM01003733">
    <property type="protein sequence ID" value="ETE61662.1"/>
    <property type="molecule type" value="Genomic_DNA"/>
</dbReference>
<evidence type="ECO:0000313" key="3">
    <source>
        <dbReference type="Proteomes" id="UP000018936"/>
    </source>
</evidence>
<dbReference type="PANTHER" id="PTHR23045">
    <property type="entry name" value="LEUCINE-RICH REPEAT-CONTAINING PROTEIN 37A"/>
    <property type="match status" value="1"/>
</dbReference>
<proteinExistence type="predicted"/>
<comment type="caution">
    <text evidence="2">The sequence shown here is derived from an EMBL/GenBank/DDBJ whole genome shotgun (WGS) entry which is preliminary data.</text>
</comment>
<feature type="domain" description="LRRC37A/B like protein 1 C-terminal" evidence="1">
    <location>
        <begin position="292"/>
        <end position="389"/>
    </location>
</feature>
<keyword evidence="3" id="KW-1185">Reference proteome</keyword>
<dbReference type="Pfam" id="PF14914">
    <property type="entry name" value="LRRC37AB_C"/>
    <property type="match status" value="1"/>
</dbReference>
<dbReference type="Proteomes" id="UP000018936">
    <property type="component" value="Unassembled WGS sequence"/>
</dbReference>
<gene>
    <name evidence="2" type="primary">LRRC37A3</name>
    <name evidence="2" type="ORF">L345_12584</name>
</gene>
<accession>V8NJE8</accession>
<dbReference type="InterPro" id="IPR015753">
    <property type="entry name" value="LRRC37"/>
</dbReference>
<reference evidence="2 3" key="1">
    <citation type="journal article" date="2013" name="Proc. Natl. Acad. Sci. U.S.A.">
        <title>The king cobra genome reveals dynamic gene evolution and adaptation in the snake venom system.</title>
        <authorList>
            <person name="Vonk F.J."/>
            <person name="Casewell N.R."/>
            <person name="Henkel C.V."/>
            <person name="Heimberg A.M."/>
            <person name="Jansen H.J."/>
            <person name="McCleary R.J."/>
            <person name="Kerkkamp H.M."/>
            <person name="Vos R.A."/>
            <person name="Guerreiro I."/>
            <person name="Calvete J.J."/>
            <person name="Wuster W."/>
            <person name="Woods A.E."/>
            <person name="Logan J.M."/>
            <person name="Harrison R.A."/>
            <person name="Castoe T.A."/>
            <person name="de Koning A.P."/>
            <person name="Pollock D.D."/>
            <person name="Yandell M."/>
            <person name="Calderon D."/>
            <person name="Renjifo C."/>
            <person name="Currier R.B."/>
            <person name="Salgado D."/>
            <person name="Pla D."/>
            <person name="Sanz L."/>
            <person name="Hyder A.S."/>
            <person name="Ribeiro J.M."/>
            <person name="Arntzen J.W."/>
            <person name="van den Thillart G.E."/>
            <person name="Boetzer M."/>
            <person name="Pirovano W."/>
            <person name="Dirks R.P."/>
            <person name="Spaink H.P."/>
            <person name="Duboule D."/>
            <person name="McGlinn E."/>
            <person name="Kini R.M."/>
            <person name="Richardson M.K."/>
        </authorList>
    </citation>
    <scope>NUCLEOTIDE SEQUENCE</scope>
    <source>
        <tissue evidence="2">Blood</tissue>
    </source>
</reference>
<evidence type="ECO:0000259" key="1">
    <source>
        <dbReference type="Pfam" id="PF14914"/>
    </source>
</evidence>
<feature type="non-terminal residue" evidence="2">
    <location>
        <position position="1"/>
    </location>
</feature>
<organism evidence="2 3">
    <name type="scientific">Ophiophagus hannah</name>
    <name type="common">King cobra</name>
    <name type="synonym">Naja hannah</name>
    <dbReference type="NCBI Taxonomy" id="8665"/>
    <lineage>
        <taxon>Eukaryota</taxon>
        <taxon>Metazoa</taxon>
        <taxon>Chordata</taxon>
        <taxon>Craniata</taxon>
        <taxon>Vertebrata</taxon>
        <taxon>Euteleostomi</taxon>
        <taxon>Lepidosauria</taxon>
        <taxon>Squamata</taxon>
        <taxon>Bifurcata</taxon>
        <taxon>Unidentata</taxon>
        <taxon>Episquamata</taxon>
        <taxon>Toxicofera</taxon>
        <taxon>Serpentes</taxon>
        <taxon>Colubroidea</taxon>
        <taxon>Elapidae</taxon>
        <taxon>Elapinae</taxon>
        <taxon>Ophiophagus</taxon>
    </lineage>
</organism>
<dbReference type="InterPro" id="IPR029423">
    <property type="entry name" value="LRRC37AB_C"/>
</dbReference>
<dbReference type="AlphaFoldDB" id="V8NJE8"/>
<dbReference type="OrthoDB" id="9043009at2759"/>
<sequence length="395" mass="45459">MQDELKKVLETRKLNDTNILNIIPEKPEHHNVTLSLLVAHGRTHLGIHFHKDTPDVLKSVSGVSELTPDEYVDIKWSDKNELEKLYKLTNLLQVALKAKLAENEEETQALEVQKELPVEISDYGNIILSNKSHRKRLKNHLKRVKRDHWLGKNPREKELFLRLLRKNVEFVKAFGKLAGEQERLVLYTMAEKWGKLAREQELQKAASFNRLLLAALHSLQNHSISHLPTKLPPLTASVVVKDGAEDSETLNEHLPDITLSHETHWKHHEQNISAPPLLHLLRDVVDNLLEDKLYEVELNTELAPVFPNESIRKLFSLLIHIVGMNCRDPSIQMACAELISTIDLVMNDFNVKTSQETPVLWNSYFWPTKNVNDMIRASSRKMETSFDEVKANLDK</sequence>